<evidence type="ECO:0000259" key="7">
    <source>
        <dbReference type="PROSITE" id="PS50011"/>
    </source>
</evidence>
<dbReference type="InterPro" id="IPR008271">
    <property type="entry name" value="Ser/Thr_kinase_AS"/>
</dbReference>
<dbReference type="InterPro" id="IPR000719">
    <property type="entry name" value="Prot_kinase_dom"/>
</dbReference>
<protein>
    <recommendedName>
        <fullName evidence="7">Protein kinase domain-containing protein</fullName>
    </recommendedName>
</protein>
<dbReference type="GO" id="GO:0004674">
    <property type="term" value="F:protein serine/threonine kinase activity"/>
    <property type="evidence" value="ECO:0007669"/>
    <property type="project" value="UniProtKB-KW"/>
</dbReference>
<evidence type="ECO:0000256" key="6">
    <source>
        <dbReference type="RuleBase" id="RU000304"/>
    </source>
</evidence>
<dbReference type="Proteomes" id="UP001634393">
    <property type="component" value="Unassembled WGS sequence"/>
</dbReference>
<organism evidence="8 9">
    <name type="scientific">Penstemon smallii</name>
    <dbReference type="NCBI Taxonomy" id="265156"/>
    <lineage>
        <taxon>Eukaryota</taxon>
        <taxon>Viridiplantae</taxon>
        <taxon>Streptophyta</taxon>
        <taxon>Embryophyta</taxon>
        <taxon>Tracheophyta</taxon>
        <taxon>Spermatophyta</taxon>
        <taxon>Magnoliopsida</taxon>
        <taxon>eudicotyledons</taxon>
        <taxon>Gunneridae</taxon>
        <taxon>Pentapetalae</taxon>
        <taxon>asterids</taxon>
        <taxon>lamiids</taxon>
        <taxon>Lamiales</taxon>
        <taxon>Plantaginaceae</taxon>
        <taxon>Cheloneae</taxon>
        <taxon>Penstemon</taxon>
    </lineage>
</organism>
<dbReference type="InterPro" id="IPR052751">
    <property type="entry name" value="Plant_MAPKKK"/>
</dbReference>
<dbReference type="InterPro" id="IPR011009">
    <property type="entry name" value="Kinase-like_dom_sf"/>
</dbReference>
<dbReference type="PROSITE" id="PS50011">
    <property type="entry name" value="PROTEIN_KINASE_DOM"/>
    <property type="match status" value="1"/>
</dbReference>
<dbReference type="CDD" id="cd06606">
    <property type="entry name" value="STKc_MAPKKK"/>
    <property type="match status" value="1"/>
</dbReference>
<keyword evidence="1" id="KW-0808">Transferase</keyword>
<feature type="binding site" evidence="5">
    <location>
        <position position="34"/>
    </location>
    <ligand>
        <name>ATP</name>
        <dbReference type="ChEBI" id="CHEBI:30616"/>
    </ligand>
</feature>
<evidence type="ECO:0000256" key="4">
    <source>
        <dbReference type="ARBA" id="ARBA00022840"/>
    </source>
</evidence>
<proteinExistence type="inferred from homology"/>
<comment type="similarity">
    <text evidence="6">Belongs to the protein kinase superfamily.</text>
</comment>
<dbReference type="PANTHER" id="PTHR48011:SF7">
    <property type="entry name" value="F10K1.14 PROTEIN"/>
    <property type="match status" value="1"/>
</dbReference>
<dbReference type="PROSITE" id="PS00107">
    <property type="entry name" value="PROTEIN_KINASE_ATP"/>
    <property type="match status" value="1"/>
</dbReference>
<keyword evidence="2 5" id="KW-0547">Nucleotide-binding</keyword>
<evidence type="ECO:0000313" key="8">
    <source>
        <dbReference type="EMBL" id="KAL3850628.1"/>
    </source>
</evidence>
<dbReference type="GO" id="GO:0005524">
    <property type="term" value="F:ATP binding"/>
    <property type="evidence" value="ECO:0007669"/>
    <property type="project" value="UniProtKB-UniRule"/>
</dbReference>
<evidence type="ECO:0000313" key="9">
    <source>
        <dbReference type="Proteomes" id="UP001634393"/>
    </source>
</evidence>
<keyword evidence="6" id="KW-0723">Serine/threonine-protein kinase</keyword>
<dbReference type="PANTHER" id="PTHR48011">
    <property type="entry name" value="CCR4-NOT TRANSCRIPTIONAL COMPLEX SUBUNIT CAF120-RELATED"/>
    <property type="match status" value="1"/>
</dbReference>
<comment type="caution">
    <text evidence="8">The sequence shown here is derived from an EMBL/GenBank/DDBJ whole genome shotgun (WGS) entry which is preliminary data.</text>
</comment>
<dbReference type="EMBL" id="JBJXBP010000001">
    <property type="protein sequence ID" value="KAL3850628.1"/>
    <property type="molecule type" value="Genomic_DNA"/>
</dbReference>
<dbReference type="PROSITE" id="PS00108">
    <property type="entry name" value="PROTEIN_KINASE_ST"/>
    <property type="match status" value="1"/>
</dbReference>
<keyword evidence="9" id="KW-1185">Reference proteome</keyword>
<keyword evidence="3" id="KW-0418">Kinase</keyword>
<sequence length="397" mass="43977">METNWIRGSCIGRGAHGTVNLAVSLSNGAVFAIKSVDLNSSQFSQLQYLENEIRILKSISSPFIVKYLGDDTTSSHRNLHIEYLPRGTAAAEAYSSPLKESTIRSYTWCLVSALSYLHSIGITHCDVKGKNVLLGPSPGSVKLADFGSAVETSSAGRSPRGSPLWMAPEVIRGDYQGPESDVWSLGCTVIEMLTGNPAWGADAESIRRIGYSSEPPLFPARLSSLGCDFLEKCFERDFRKRWSCDQLLQHPFISVCCQRDLIVDSSPRCVLDGFDLNFDESNGEGDANLNLNLNLEAKERLRGLISGGGANWETEGWVVVREDGEGTSSEYFNLVGADEEIYEENVMEFSYNLNSNLLSDEYNYRTLLNVAEPQHFRSYGSVGRDSHFMCPTRLERD</sequence>
<feature type="domain" description="Protein kinase" evidence="7">
    <location>
        <begin position="5"/>
        <end position="253"/>
    </location>
</feature>
<reference evidence="8 9" key="1">
    <citation type="submission" date="2024-12" db="EMBL/GenBank/DDBJ databases">
        <title>The unique morphological basis and parallel evolutionary history of personate flowers in Penstemon.</title>
        <authorList>
            <person name="Depatie T.H."/>
            <person name="Wessinger C.A."/>
        </authorList>
    </citation>
    <scope>NUCLEOTIDE SEQUENCE [LARGE SCALE GENOMIC DNA]</scope>
    <source>
        <strain evidence="8">WTNN_2</strain>
        <tissue evidence="8">Leaf</tissue>
    </source>
</reference>
<evidence type="ECO:0000256" key="1">
    <source>
        <dbReference type="ARBA" id="ARBA00022679"/>
    </source>
</evidence>
<accession>A0ABD3UQ57</accession>
<evidence type="ECO:0000256" key="3">
    <source>
        <dbReference type="ARBA" id="ARBA00022777"/>
    </source>
</evidence>
<name>A0ABD3UQ57_9LAMI</name>
<evidence type="ECO:0000256" key="2">
    <source>
        <dbReference type="ARBA" id="ARBA00022741"/>
    </source>
</evidence>
<dbReference type="AlphaFoldDB" id="A0ABD3UQ57"/>
<dbReference type="Pfam" id="PF00069">
    <property type="entry name" value="Pkinase"/>
    <property type="match status" value="1"/>
</dbReference>
<dbReference type="SMART" id="SM00220">
    <property type="entry name" value="S_TKc"/>
    <property type="match status" value="1"/>
</dbReference>
<evidence type="ECO:0000256" key="5">
    <source>
        <dbReference type="PROSITE-ProRule" id="PRU10141"/>
    </source>
</evidence>
<dbReference type="SUPFAM" id="SSF56112">
    <property type="entry name" value="Protein kinase-like (PK-like)"/>
    <property type="match status" value="1"/>
</dbReference>
<dbReference type="InterPro" id="IPR017441">
    <property type="entry name" value="Protein_kinase_ATP_BS"/>
</dbReference>
<gene>
    <name evidence="8" type="ORF">ACJIZ3_012510</name>
</gene>
<keyword evidence="4 5" id="KW-0067">ATP-binding</keyword>
<dbReference type="Gene3D" id="1.10.510.10">
    <property type="entry name" value="Transferase(Phosphotransferase) domain 1"/>
    <property type="match status" value="1"/>
</dbReference>